<dbReference type="PANTHER" id="PTHR23182:SF3">
    <property type="entry name" value="BREAKPOINT CLUSTER REGION PROTEIN"/>
    <property type="match status" value="1"/>
</dbReference>
<evidence type="ECO:0000313" key="4">
    <source>
        <dbReference type="RefSeq" id="XP_032129809.1"/>
    </source>
</evidence>
<dbReference type="InterPro" id="IPR008936">
    <property type="entry name" value="Rho_GTPase_activation_prot"/>
</dbReference>
<evidence type="ECO:0000313" key="2">
    <source>
        <dbReference type="Proteomes" id="UP000504640"/>
    </source>
</evidence>
<protein>
    <submittedName>
        <fullName evidence="3 4">GEM-interacting protein-like</fullName>
    </submittedName>
</protein>
<sequence length="212" mass="22678">MMRGLGCSGTRVPGVPCDHLGRGLWLVVTWRSNPPPSAALSDPVAKESCMLNLLLSLPEANLLTFLFLLDHLKRVAEKEAVNKMSLHNLATVFGPTLLRPSEKESKLPANPSQPITMTDSWSLEVMSQVWEDRLQPMPPDLTEVASACAAPSPAHPPTCLVCGGGQDSERNLPRSARMGVLSGGPGHLLALLVHPAGGLPPPRVFRRGGSHL</sequence>
<dbReference type="PROSITE" id="PS50238">
    <property type="entry name" value="RHOGAP"/>
    <property type="match status" value="1"/>
</dbReference>
<gene>
    <name evidence="3" type="primary">LOC116548487</name>
    <name evidence="4" type="synonym">LOC116548488</name>
</gene>
<dbReference type="AlphaFoldDB" id="A0A6J3HH26"/>
<evidence type="ECO:0000259" key="1">
    <source>
        <dbReference type="PROSITE" id="PS50238"/>
    </source>
</evidence>
<dbReference type="RefSeq" id="XP_032129809.1">
    <property type="nucleotide sequence ID" value="XM_032273918.1"/>
</dbReference>
<keyword evidence="2" id="KW-1185">Reference proteome</keyword>
<dbReference type="Gene3D" id="1.10.555.10">
    <property type="entry name" value="Rho GTPase activation protein"/>
    <property type="match status" value="1"/>
</dbReference>
<dbReference type="SUPFAM" id="SSF48350">
    <property type="entry name" value="GTPase activation domain, GAP"/>
    <property type="match status" value="1"/>
</dbReference>
<dbReference type="InterPro" id="IPR000198">
    <property type="entry name" value="RhoGAP_dom"/>
</dbReference>
<organism evidence="2 3">
    <name type="scientific">Sapajus apella</name>
    <name type="common">Brown-capped capuchin</name>
    <name type="synonym">Cebus apella</name>
    <dbReference type="NCBI Taxonomy" id="9515"/>
    <lineage>
        <taxon>Eukaryota</taxon>
        <taxon>Metazoa</taxon>
        <taxon>Chordata</taxon>
        <taxon>Craniata</taxon>
        <taxon>Vertebrata</taxon>
        <taxon>Euteleostomi</taxon>
        <taxon>Mammalia</taxon>
        <taxon>Eutheria</taxon>
        <taxon>Euarchontoglires</taxon>
        <taxon>Primates</taxon>
        <taxon>Haplorrhini</taxon>
        <taxon>Platyrrhini</taxon>
        <taxon>Cebidae</taxon>
        <taxon>Cebinae</taxon>
        <taxon>Sapajus</taxon>
    </lineage>
</organism>
<dbReference type="GO" id="GO:0016020">
    <property type="term" value="C:membrane"/>
    <property type="evidence" value="ECO:0007669"/>
    <property type="project" value="TreeGrafter"/>
</dbReference>
<proteinExistence type="predicted"/>
<dbReference type="InterPro" id="IPR037769">
    <property type="entry name" value="Abr/Bcr"/>
</dbReference>
<evidence type="ECO:0000313" key="3">
    <source>
        <dbReference type="RefSeq" id="XP_032129808.1"/>
    </source>
</evidence>
<dbReference type="SMART" id="SM00324">
    <property type="entry name" value="RhoGAP"/>
    <property type="match status" value="1"/>
</dbReference>
<reference evidence="3 4" key="1">
    <citation type="submission" date="2025-04" db="UniProtKB">
        <authorList>
            <consortium name="RefSeq"/>
        </authorList>
    </citation>
    <scope>IDENTIFICATION</scope>
    <source>
        <tissue evidence="3 4">Blood</tissue>
    </source>
</reference>
<dbReference type="GO" id="GO:0005096">
    <property type="term" value="F:GTPase activator activity"/>
    <property type="evidence" value="ECO:0007669"/>
    <property type="project" value="InterPro"/>
</dbReference>
<dbReference type="RefSeq" id="XP_032129808.1">
    <property type="nucleotide sequence ID" value="XM_032273917.1"/>
</dbReference>
<dbReference type="Pfam" id="PF00620">
    <property type="entry name" value="RhoGAP"/>
    <property type="match status" value="1"/>
</dbReference>
<name>A0A6J3HH26_SAPAP</name>
<accession>A0A6J3HH26</accession>
<feature type="domain" description="Rho-GAP" evidence="1">
    <location>
        <begin position="1"/>
        <end position="130"/>
    </location>
</feature>
<dbReference type="GeneID" id="116548487"/>
<dbReference type="GO" id="GO:0007165">
    <property type="term" value="P:signal transduction"/>
    <property type="evidence" value="ECO:0007669"/>
    <property type="project" value="InterPro"/>
</dbReference>
<dbReference type="Proteomes" id="UP000504640">
    <property type="component" value="Unplaced"/>
</dbReference>
<dbReference type="PANTHER" id="PTHR23182">
    <property type="entry name" value="BREAKPOINT CLUSTER REGION PROTEIN BCR"/>
    <property type="match status" value="1"/>
</dbReference>